<feature type="transmembrane region" description="Helical" evidence="1">
    <location>
        <begin position="32"/>
        <end position="51"/>
    </location>
</feature>
<keyword evidence="1" id="KW-0812">Transmembrane</keyword>
<accession>A0A0F9JD62</accession>
<organism evidence="2">
    <name type="scientific">marine sediment metagenome</name>
    <dbReference type="NCBI Taxonomy" id="412755"/>
    <lineage>
        <taxon>unclassified sequences</taxon>
        <taxon>metagenomes</taxon>
        <taxon>ecological metagenomes</taxon>
    </lineage>
</organism>
<dbReference type="EMBL" id="LAZR01018283">
    <property type="protein sequence ID" value="KKL96982.1"/>
    <property type="molecule type" value="Genomic_DNA"/>
</dbReference>
<protein>
    <submittedName>
        <fullName evidence="2">Uncharacterized protein</fullName>
    </submittedName>
</protein>
<comment type="caution">
    <text evidence="2">The sequence shown here is derived from an EMBL/GenBank/DDBJ whole genome shotgun (WGS) entry which is preliminary data.</text>
</comment>
<proteinExistence type="predicted"/>
<sequence>MTKIAEDITEIKTDVKWLTCLMKKHISHHFQVRLALIGSLIAAGTAILIAIL</sequence>
<dbReference type="AlphaFoldDB" id="A0A0F9JD62"/>
<gene>
    <name evidence="2" type="ORF">LCGC14_1839040</name>
</gene>
<name>A0A0F9JD62_9ZZZZ</name>
<keyword evidence="1" id="KW-0472">Membrane</keyword>
<evidence type="ECO:0000313" key="2">
    <source>
        <dbReference type="EMBL" id="KKL96982.1"/>
    </source>
</evidence>
<evidence type="ECO:0000256" key="1">
    <source>
        <dbReference type="SAM" id="Phobius"/>
    </source>
</evidence>
<reference evidence="2" key="1">
    <citation type="journal article" date="2015" name="Nature">
        <title>Complex archaea that bridge the gap between prokaryotes and eukaryotes.</title>
        <authorList>
            <person name="Spang A."/>
            <person name="Saw J.H."/>
            <person name="Jorgensen S.L."/>
            <person name="Zaremba-Niedzwiedzka K."/>
            <person name="Martijn J."/>
            <person name="Lind A.E."/>
            <person name="van Eijk R."/>
            <person name="Schleper C."/>
            <person name="Guy L."/>
            <person name="Ettema T.J."/>
        </authorList>
    </citation>
    <scope>NUCLEOTIDE SEQUENCE</scope>
</reference>
<keyword evidence="1" id="KW-1133">Transmembrane helix</keyword>